<proteinExistence type="predicted"/>
<dbReference type="GeneID" id="85308885"/>
<reference evidence="3" key="1">
    <citation type="submission" date="2023-06" db="EMBL/GenBank/DDBJ databases">
        <title>Genome-scale phylogeny and comparative genomics of the fungal order Sordariales.</title>
        <authorList>
            <consortium name="Lawrence Berkeley National Laboratory"/>
            <person name="Hensen N."/>
            <person name="Bonometti L."/>
            <person name="Westerberg I."/>
            <person name="Brannstrom I.O."/>
            <person name="Guillou S."/>
            <person name="Cros-Aarteil S."/>
            <person name="Calhoun S."/>
            <person name="Haridas S."/>
            <person name="Kuo A."/>
            <person name="Mondo S."/>
            <person name="Pangilinan J."/>
            <person name="Riley R."/>
            <person name="Labutti K."/>
            <person name="Andreopoulos B."/>
            <person name="Lipzen A."/>
            <person name="Chen C."/>
            <person name="Yanf M."/>
            <person name="Daum C."/>
            <person name="Ng V."/>
            <person name="Clum A."/>
            <person name="Steindorff A."/>
            <person name="Ohm R."/>
            <person name="Martin F."/>
            <person name="Silar P."/>
            <person name="Natvig D."/>
            <person name="Lalanne C."/>
            <person name="Gautier V."/>
            <person name="Ament-Velasquez S.L."/>
            <person name="Kruys A."/>
            <person name="Hutchinson M.I."/>
            <person name="Powell A.J."/>
            <person name="Barry K."/>
            <person name="Miller A.N."/>
            <person name="Grigoriev I.V."/>
            <person name="Debuchy R."/>
            <person name="Gladieux P."/>
            <person name="Thoren M.H."/>
            <person name="Johannesson H."/>
        </authorList>
    </citation>
    <scope>NUCLEOTIDE SEQUENCE</scope>
    <source>
        <strain evidence="3">8032-3</strain>
    </source>
</reference>
<dbReference type="RefSeq" id="XP_060278677.1">
    <property type="nucleotide sequence ID" value="XM_060425698.1"/>
</dbReference>
<dbReference type="AlphaFoldDB" id="A0AAJ0FHR7"/>
<dbReference type="InterPro" id="IPR036249">
    <property type="entry name" value="Thioredoxin-like_sf"/>
</dbReference>
<feature type="domain" description="Glutathione S-transferase UstS-like C-terminal" evidence="2">
    <location>
        <begin position="123"/>
        <end position="219"/>
    </location>
</feature>
<evidence type="ECO:0000259" key="2">
    <source>
        <dbReference type="Pfam" id="PF22041"/>
    </source>
</evidence>
<dbReference type="InterPro" id="IPR004045">
    <property type="entry name" value="Glutathione_S-Trfase_N"/>
</dbReference>
<evidence type="ECO:0008006" key="5">
    <source>
        <dbReference type="Google" id="ProtNLM"/>
    </source>
</evidence>
<keyword evidence="4" id="KW-1185">Reference proteome</keyword>
<dbReference type="Pfam" id="PF22041">
    <property type="entry name" value="GST_C_7"/>
    <property type="match status" value="1"/>
</dbReference>
<dbReference type="SUPFAM" id="SSF52833">
    <property type="entry name" value="Thioredoxin-like"/>
    <property type="match status" value="1"/>
</dbReference>
<feature type="domain" description="GST N-terminal" evidence="1">
    <location>
        <begin position="22"/>
        <end position="98"/>
    </location>
</feature>
<comment type="caution">
    <text evidence="3">The sequence shown here is derived from an EMBL/GenBank/DDBJ whole genome shotgun (WGS) entry which is preliminary data.</text>
</comment>
<dbReference type="Gene3D" id="3.40.30.10">
    <property type="entry name" value="Glutaredoxin"/>
    <property type="match status" value="1"/>
</dbReference>
<sequence>MAAQTEPEIVLYDLACTKNVCFSPVVWRIRLMLNYKHIPYKTIFLEFPDIEPTLKGLGIVPAESSSGYKHKYTVPAIQHVPTNTYIMDSGPIAQFLESTYPDPPVPLTSELGREVEAKTRALLGPAFRTSVMPREIGILSPRAEEYFRRTREASLGHRLEDLLDPDKEEQVWGAVGDGMRAVGELMRMHRADGPFVLGAQPSYTDFFISGSLQSARVVDEGVFQRNIKYPGFKEIYEACLPYMEKKD</sequence>
<protein>
    <recommendedName>
        <fullName evidence="5">GST N-terminal domain-containing protein</fullName>
    </recommendedName>
</protein>
<dbReference type="CDD" id="cd03038">
    <property type="entry name" value="GST_N_etherase_LigE"/>
    <property type="match status" value="1"/>
</dbReference>
<dbReference type="Proteomes" id="UP001244011">
    <property type="component" value="Unassembled WGS sequence"/>
</dbReference>
<dbReference type="Pfam" id="PF13409">
    <property type="entry name" value="GST_N_2"/>
    <property type="match status" value="1"/>
</dbReference>
<organism evidence="3 4">
    <name type="scientific">Phialemonium atrogriseum</name>
    <dbReference type="NCBI Taxonomy" id="1093897"/>
    <lineage>
        <taxon>Eukaryota</taxon>
        <taxon>Fungi</taxon>
        <taxon>Dikarya</taxon>
        <taxon>Ascomycota</taxon>
        <taxon>Pezizomycotina</taxon>
        <taxon>Sordariomycetes</taxon>
        <taxon>Sordariomycetidae</taxon>
        <taxon>Cephalothecales</taxon>
        <taxon>Cephalothecaceae</taxon>
        <taxon>Phialemonium</taxon>
    </lineage>
</organism>
<gene>
    <name evidence="3" type="ORF">QBC33DRAFT_501124</name>
</gene>
<evidence type="ECO:0000313" key="4">
    <source>
        <dbReference type="Proteomes" id="UP001244011"/>
    </source>
</evidence>
<dbReference type="Gene3D" id="1.20.1050.10">
    <property type="match status" value="1"/>
</dbReference>
<dbReference type="InterPro" id="IPR054416">
    <property type="entry name" value="GST_UstS-like_C"/>
</dbReference>
<name>A0AAJ0FHR7_9PEZI</name>
<evidence type="ECO:0000313" key="3">
    <source>
        <dbReference type="EMBL" id="KAK1762464.1"/>
    </source>
</evidence>
<dbReference type="EMBL" id="MU839037">
    <property type="protein sequence ID" value="KAK1762464.1"/>
    <property type="molecule type" value="Genomic_DNA"/>
</dbReference>
<evidence type="ECO:0000259" key="1">
    <source>
        <dbReference type="Pfam" id="PF13409"/>
    </source>
</evidence>
<accession>A0AAJ0FHR7</accession>